<name>A0ABR7SUB9_9ACTN</name>
<evidence type="ECO:0000259" key="3">
    <source>
        <dbReference type="SMART" id="SM00857"/>
    </source>
</evidence>
<dbReference type="Pfam" id="PF00239">
    <property type="entry name" value="Resolvase"/>
    <property type="match status" value="1"/>
</dbReference>
<organism evidence="4 5">
    <name type="scientific">Streptomyces polyasparticus</name>
    <dbReference type="NCBI Taxonomy" id="2767826"/>
    <lineage>
        <taxon>Bacteria</taxon>
        <taxon>Bacillati</taxon>
        <taxon>Actinomycetota</taxon>
        <taxon>Actinomycetes</taxon>
        <taxon>Kitasatosporales</taxon>
        <taxon>Streptomycetaceae</taxon>
        <taxon>Streptomyces</taxon>
    </lineage>
</organism>
<gene>
    <name evidence="4" type="ORF">H9Y04_41375</name>
</gene>
<dbReference type="CDD" id="cd00338">
    <property type="entry name" value="Ser_Recombinase"/>
    <property type="match status" value="1"/>
</dbReference>
<dbReference type="InterPro" id="IPR038109">
    <property type="entry name" value="DNA_bind_recomb_sf"/>
</dbReference>
<dbReference type="PANTHER" id="PTHR30461">
    <property type="entry name" value="DNA-INVERTASE FROM LAMBDOID PROPHAGE"/>
    <property type="match status" value="1"/>
</dbReference>
<protein>
    <submittedName>
        <fullName evidence="4">Recombinase family protein</fullName>
    </submittedName>
</protein>
<keyword evidence="5" id="KW-1185">Reference proteome</keyword>
<dbReference type="Gene3D" id="3.90.1750.20">
    <property type="entry name" value="Putative Large Serine Recombinase, Chain B, Domain 2"/>
    <property type="match status" value="1"/>
</dbReference>
<sequence>MLENPYDGMRLIPYGRVSQLHEDSESDADQFDKMAAFAERHNVTLVGKYEPDLDMSGTEFSKRKVRKYISAVADGEADGILVMRLSRWGRNDTENRVYEKELSSAGGILVSVMESEDPNTRAGRLRRKMAYLLDSEESETRGDYWRDTHEKRRANGRPHNGSARFGYMRCPECIVVEETLKNGSVHRRYAKCKACKGILVVDPARGPYAAEFMKRWVNGEGASALALEMYERGVRSLAGKKMGVSQWFAALDSGFIAGLLRGRTLPLKHPLYKKRYPSNRPEHYDRWQKGEHAALVSLELWEAYKRKRRSQSPEKASRSDKGKYSVSGLLWCASNDKSGGPCGGKYKAGTTYSDSTRTEKVKMFNCRHALDAPKTCAGAQVRLTSVESAVLQWLEEQRTGETAALAEEAATEVRDTAEARLKELRPRLEKAQAKLDNLLDLKLEGEIDGATYERKQKELVAQRDMYAAQIADAEDRHRSASTPHMEAIGNLVDRWHDPKMKVSVKQASLRSVIREIRIHRTPRGYPSRIEIVPSWPHQPAESQEA</sequence>
<dbReference type="PANTHER" id="PTHR30461:SF26">
    <property type="entry name" value="RESOLVASE HOMOLOG YNEB"/>
    <property type="match status" value="1"/>
</dbReference>
<comment type="caution">
    <text evidence="4">The sequence shown here is derived from an EMBL/GenBank/DDBJ whole genome shotgun (WGS) entry which is preliminary data.</text>
</comment>
<keyword evidence="2" id="KW-0175">Coiled coil</keyword>
<dbReference type="InterPro" id="IPR050639">
    <property type="entry name" value="SSR_resolvase"/>
</dbReference>
<dbReference type="SMART" id="SM00857">
    <property type="entry name" value="Resolvase"/>
    <property type="match status" value="1"/>
</dbReference>
<dbReference type="EMBL" id="JACTVJ010000031">
    <property type="protein sequence ID" value="MBC9718998.1"/>
    <property type="molecule type" value="Genomic_DNA"/>
</dbReference>
<dbReference type="Proteomes" id="UP000642284">
    <property type="component" value="Unassembled WGS sequence"/>
</dbReference>
<evidence type="ECO:0000313" key="5">
    <source>
        <dbReference type="Proteomes" id="UP000642284"/>
    </source>
</evidence>
<evidence type="ECO:0000313" key="4">
    <source>
        <dbReference type="EMBL" id="MBC9718998.1"/>
    </source>
</evidence>
<dbReference type="RefSeq" id="WP_187819425.1">
    <property type="nucleotide sequence ID" value="NZ_JACTVJ010000031.1"/>
</dbReference>
<accession>A0ABR7SUB9</accession>
<comment type="similarity">
    <text evidence="1">Belongs to the site-specific recombinase resolvase family.</text>
</comment>
<feature type="coiled-coil region" evidence="2">
    <location>
        <begin position="414"/>
        <end position="476"/>
    </location>
</feature>
<proteinExistence type="inferred from homology"/>
<evidence type="ECO:0000256" key="1">
    <source>
        <dbReference type="ARBA" id="ARBA00009913"/>
    </source>
</evidence>
<dbReference type="InterPro" id="IPR006119">
    <property type="entry name" value="Resolv_N"/>
</dbReference>
<dbReference type="InterPro" id="IPR036162">
    <property type="entry name" value="Resolvase-like_N_sf"/>
</dbReference>
<feature type="domain" description="Resolvase/invertase-type recombinase catalytic" evidence="3">
    <location>
        <begin position="11"/>
        <end position="158"/>
    </location>
</feature>
<dbReference type="Gene3D" id="3.40.50.1390">
    <property type="entry name" value="Resolvase, N-terminal catalytic domain"/>
    <property type="match status" value="1"/>
</dbReference>
<reference evidence="4 5" key="1">
    <citation type="submission" date="2020-08" db="EMBL/GenBank/DDBJ databases">
        <title>Genemic of Streptomyces polyaspartic.</title>
        <authorList>
            <person name="Liu W."/>
        </authorList>
    </citation>
    <scope>NUCLEOTIDE SEQUENCE [LARGE SCALE GENOMIC DNA]</scope>
    <source>
        <strain evidence="4 5">TRM66268-LWL</strain>
    </source>
</reference>
<evidence type="ECO:0000256" key="2">
    <source>
        <dbReference type="SAM" id="Coils"/>
    </source>
</evidence>
<dbReference type="SUPFAM" id="SSF53041">
    <property type="entry name" value="Resolvase-like"/>
    <property type="match status" value="1"/>
</dbReference>